<protein>
    <recommendedName>
        <fullName evidence="2">UspA domain-containing protein</fullName>
    </recommendedName>
</protein>
<name>A0A645ACT9_9ZZZZ</name>
<dbReference type="CDD" id="cd00293">
    <property type="entry name" value="USP-like"/>
    <property type="match status" value="1"/>
</dbReference>
<accession>A0A645ACT9</accession>
<proteinExistence type="predicted"/>
<evidence type="ECO:0000313" key="1">
    <source>
        <dbReference type="EMBL" id="MPM50999.1"/>
    </source>
</evidence>
<dbReference type="Gene3D" id="3.40.50.12370">
    <property type="match status" value="1"/>
</dbReference>
<organism evidence="1">
    <name type="scientific">bioreactor metagenome</name>
    <dbReference type="NCBI Taxonomy" id="1076179"/>
    <lineage>
        <taxon>unclassified sequences</taxon>
        <taxon>metagenomes</taxon>
        <taxon>ecological metagenomes</taxon>
    </lineage>
</organism>
<dbReference type="SUPFAM" id="SSF52402">
    <property type="entry name" value="Adenine nucleotide alpha hydrolases-like"/>
    <property type="match status" value="1"/>
</dbReference>
<evidence type="ECO:0008006" key="2">
    <source>
        <dbReference type="Google" id="ProtNLM"/>
    </source>
</evidence>
<dbReference type="AlphaFoldDB" id="A0A645ACT9"/>
<comment type="caution">
    <text evidence="1">The sequence shown here is derived from an EMBL/GenBank/DDBJ whole genome shotgun (WGS) entry which is preliminary data.</text>
</comment>
<sequence>MTTTPEERRKNWNILVPYNFDSLSDIALQEAIALSKAFETGLVLLHCNPDEPAKQRLIEIASHIIANHGIKTQCFVPDGNIPELMFALARKTESILIVIGHDCKKTSLQSGLNKTMREMRKSRTPFLMVPEGLHSKSFRNIVYCMGYQKTEKEKILWASYFGRICKSQIHVVMPKASDQFFKTGIRSNLQAMDKLYNLAEIDHKAVPVDANVHKAMSSALEYSNSIQAGAFIILTTLRPDIFDFFSGTDDIVAVRNIWSVPVLCINPRDDLYVLCN</sequence>
<reference evidence="1" key="1">
    <citation type="submission" date="2019-08" db="EMBL/GenBank/DDBJ databases">
        <authorList>
            <person name="Kucharzyk K."/>
            <person name="Murdoch R.W."/>
            <person name="Higgins S."/>
            <person name="Loffler F."/>
        </authorList>
    </citation>
    <scope>NUCLEOTIDE SEQUENCE</scope>
</reference>
<dbReference type="EMBL" id="VSSQ01013217">
    <property type="protein sequence ID" value="MPM50999.1"/>
    <property type="molecule type" value="Genomic_DNA"/>
</dbReference>
<gene>
    <name evidence="1" type="ORF">SDC9_97745</name>
</gene>